<dbReference type="EMBL" id="VIFY01000089">
    <property type="protein sequence ID" value="TQB71068.1"/>
    <property type="molecule type" value="Genomic_DNA"/>
</dbReference>
<accession>A0A507QT27</accession>
<dbReference type="InterPro" id="IPR007902">
    <property type="entry name" value="Chl4/mis15/CENP-N"/>
</dbReference>
<dbReference type="OrthoDB" id="6585699at2759"/>
<evidence type="ECO:0000313" key="3">
    <source>
        <dbReference type="Proteomes" id="UP000319663"/>
    </source>
</evidence>
<dbReference type="STRING" id="5098.A0A507QT27"/>
<dbReference type="Gene3D" id="3.10.20.720">
    <property type="match status" value="1"/>
</dbReference>
<proteinExistence type="predicted"/>
<gene>
    <name evidence="2" type="ORF">MPDQ_007831</name>
</gene>
<dbReference type="GO" id="GO:0007059">
    <property type="term" value="P:chromosome segregation"/>
    <property type="evidence" value="ECO:0007669"/>
    <property type="project" value="InterPro"/>
</dbReference>
<dbReference type="Proteomes" id="UP000319663">
    <property type="component" value="Unassembled WGS sequence"/>
</dbReference>
<dbReference type="AlphaFoldDB" id="A0A507QT27"/>
<organism evidence="2 3">
    <name type="scientific">Monascus purpureus</name>
    <name type="common">Red mold</name>
    <name type="synonym">Monascus anka</name>
    <dbReference type="NCBI Taxonomy" id="5098"/>
    <lineage>
        <taxon>Eukaryota</taxon>
        <taxon>Fungi</taxon>
        <taxon>Dikarya</taxon>
        <taxon>Ascomycota</taxon>
        <taxon>Pezizomycotina</taxon>
        <taxon>Eurotiomycetes</taxon>
        <taxon>Eurotiomycetidae</taxon>
        <taxon>Eurotiales</taxon>
        <taxon>Aspergillaceae</taxon>
        <taxon>Monascus</taxon>
    </lineage>
</organism>
<feature type="compositionally biased region" description="Polar residues" evidence="1">
    <location>
        <begin position="366"/>
        <end position="389"/>
    </location>
</feature>
<dbReference type="Pfam" id="PF05238">
    <property type="entry name" value="CENP-N"/>
    <property type="match status" value="1"/>
</dbReference>
<reference evidence="2 3" key="1">
    <citation type="submission" date="2019-06" db="EMBL/GenBank/DDBJ databases">
        <title>Wine fermentation using esterase from Monascus purpureus.</title>
        <authorList>
            <person name="Geng C."/>
            <person name="Zhang Y."/>
        </authorList>
    </citation>
    <scope>NUCLEOTIDE SEQUENCE [LARGE SCALE GENOMIC DNA]</scope>
    <source>
        <strain evidence="2">HQ1</strain>
    </source>
</reference>
<name>A0A507QT27_MONPU</name>
<comment type="caution">
    <text evidence="2">The sequence shown here is derived from an EMBL/GenBank/DDBJ whole genome shotgun (WGS) entry which is preliminary data.</text>
</comment>
<dbReference type="GO" id="GO:0034080">
    <property type="term" value="P:CENP-A containing chromatin assembly"/>
    <property type="evidence" value="ECO:0007669"/>
    <property type="project" value="InterPro"/>
</dbReference>
<protein>
    <recommendedName>
        <fullName evidence="4">CHL4 family chromosome segregation protein</fullName>
    </recommendedName>
</protein>
<feature type="region of interest" description="Disordered" evidence="1">
    <location>
        <begin position="350"/>
        <end position="447"/>
    </location>
</feature>
<evidence type="ECO:0000256" key="1">
    <source>
        <dbReference type="SAM" id="MobiDB-lite"/>
    </source>
</evidence>
<evidence type="ECO:0000313" key="2">
    <source>
        <dbReference type="EMBL" id="TQB71068.1"/>
    </source>
</evidence>
<sequence>MARTKTVRAPTTSSLPDSLRIPSTTPSLVKIFGKLSRPALLDLVLEWLDDRNAHLFLPYLDHDQEGASDDDDKINPYPVAQTVDEVRSTYRDLRDRKGAKREVIDRILDGDWRHGITLRQLAMVDMCHMEEHPSRLRWTALELTRIGLGKDGTSTTMGDRYGDGDLAGCLPRIHAATFLKNLQREVSPLVKAHYYFSRSASLPLIFLRIFVTDSPYQYPRQSAESFTDSSRIIYIAFPDSCPFIYTSFASSVVPKTTSSKMMDGRSLRGIVADAIPKALSRPHERYTLEATALTAKSLPALLALRGPGRSNSSNGAFSIFADAVVEGSPLDPRPSNTVSPEEYYMNGQSITPSIYSGRKPQAIPDDSSSVGDGNYQLSKSTNKPNSRPAESNAGLDPVSKRRKLTIQSRFGTTGTLSSAPLDRLDIKMLDPPTSQENEGSESKTENAFPQPTLTLTFAGTDVISGIRQLAELGIVDPERMPSWMTGEEGVSVASIRRGKRVVRDGG</sequence>
<keyword evidence="3" id="KW-1185">Reference proteome</keyword>
<feature type="compositionally biased region" description="Polar residues" evidence="1">
    <location>
        <begin position="405"/>
        <end position="418"/>
    </location>
</feature>
<evidence type="ECO:0008006" key="4">
    <source>
        <dbReference type="Google" id="ProtNLM"/>
    </source>
</evidence>